<dbReference type="Proteomes" id="UP000592181">
    <property type="component" value="Unassembled WGS sequence"/>
</dbReference>
<keyword evidence="3" id="KW-0472">Membrane</keyword>
<name>A0A852X5U4_9MICO</name>
<evidence type="ECO:0000313" key="6">
    <source>
        <dbReference type="Proteomes" id="UP000592181"/>
    </source>
</evidence>
<dbReference type="Gene3D" id="2.60.40.1240">
    <property type="match status" value="1"/>
</dbReference>
<protein>
    <recommendedName>
        <fullName evidence="4">DUF4352 domain-containing protein</fullName>
    </recommendedName>
</protein>
<dbReference type="AlphaFoldDB" id="A0A852X5U4"/>
<feature type="domain" description="DUF4352" evidence="4">
    <location>
        <begin position="103"/>
        <end position="224"/>
    </location>
</feature>
<organism evidence="5 6">
    <name type="scientific">Janibacter alkaliphilus</name>
    <dbReference type="NCBI Taxonomy" id="1069963"/>
    <lineage>
        <taxon>Bacteria</taxon>
        <taxon>Bacillati</taxon>
        <taxon>Actinomycetota</taxon>
        <taxon>Actinomycetes</taxon>
        <taxon>Micrococcales</taxon>
        <taxon>Intrasporangiaceae</taxon>
        <taxon>Janibacter</taxon>
    </lineage>
</organism>
<dbReference type="RefSeq" id="WP_179461209.1">
    <property type="nucleotide sequence ID" value="NZ_JACBZX010000001.1"/>
</dbReference>
<accession>A0A852X5U4</accession>
<keyword evidence="3" id="KW-1133">Transmembrane helix</keyword>
<gene>
    <name evidence="5" type="ORF">BJY28_000023</name>
</gene>
<reference evidence="5 6" key="1">
    <citation type="submission" date="2020-07" db="EMBL/GenBank/DDBJ databases">
        <title>Sequencing the genomes of 1000 actinobacteria strains.</title>
        <authorList>
            <person name="Klenk H.-P."/>
        </authorList>
    </citation>
    <scope>NUCLEOTIDE SEQUENCE [LARGE SCALE GENOMIC DNA]</scope>
    <source>
        <strain evidence="5 6">DSM 24723</strain>
    </source>
</reference>
<evidence type="ECO:0000256" key="2">
    <source>
        <dbReference type="SAM" id="MobiDB-lite"/>
    </source>
</evidence>
<dbReference type="EMBL" id="JACBZX010000001">
    <property type="protein sequence ID" value="NYG35554.1"/>
    <property type="molecule type" value="Genomic_DNA"/>
</dbReference>
<evidence type="ECO:0000256" key="1">
    <source>
        <dbReference type="ARBA" id="ARBA00022729"/>
    </source>
</evidence>
<feature type="region of interest" description="Disordered" evidence="2">
    <location>
        <begin position="1"/>
        <end position="30"/>
    </location>
</feature>
<keyword evidence="3" id="KW-0812">Transmembrane</keyword>
<proteinExistence type="predicted"/>
<evidence type="ECO:0000313" key="5">
    <source>
        <dbReference type="EMBL" id="NYG35554.1"/>
    </source>
</evidence>
<comment type="caution">
    <text evidence="5">The sequence shown here is derived from an EMBL/GenBank/DDBJ whole genome shotgun (WGS) entry which is preliminary data.</text>
</comment>
<feature type="region of interest" description="Disordered" evidence="2">
    <location>
        <begin position="61"/>
        <end position="107"/>
    </location>
</feature>
<evidence type="ECO:0000259" key="4">
    <source>
        <dbReference type="Pfam" id="PF11611"/>
    </source>
</evidence>
<keyword evidence="1" id="KW-0732">Signal</keyword>
<feature type="transmembrane region" description="Helical" evidence="3">
    <location>
        <begin position="37"/>
        <end position="59"/>
    </location>
</feature>
<dbReference type="InterPro" id="IPR029050">
    <property type="entry name" value="Immunoprotect_excell_Ig-like"/>
</dbReference>
<dbReference type="InterPro" id="IPR029051">
    <property type="entry name" value="DUF4352"/>
</dbReference>
<evidence type="ECO:0000256" key="3">
    <source>
        <dbReference type="SAM" id="Phobius"/>
    </source>
</evidence>
<dbReference type="Pfam" id="PF11611">
    <property type="entry name" value="DUF4352"/>
    <property type="match status" value="1"/>
</dbReference>
<keyword evidence="6" id="KW-1185">Reference proteome</keyword>
<sequence length="231" mass="23599">MSQDHPTHGSQPGPGGWQPSNPPAPPRQQSWFGRHKVLTTLLGLGLLLVLCCGGAALGLSGDDPSGTSASGQEGAGTTAGESAESTDGGDGADAPDEGAAAPGDVVSDGTFDFTVSQVRDGGQQIGDDMLGTSAQGTFWLVDISVTNTGDSAQYFSDSDQVVIDEEGREHSADTEAAIYLDSAQDVFLEEINPGNTVEGTLVFDLPAGATPSQIELHDSMFSGGTTVDLTR</sequence>